<organism evidence="1 2">
    <name type="scientific">Fusarium oxysporum f. sp. rapae</name>
    <dbReference type="NCBI Taxonomy" id="485398"/>
    <lineage>
        <taxon>Eukaryota</taxon>
        <taxon>Fungi</taxon>
        <taxon>Dikarya</taxon>
        <taxon>Ascomycota</taxon>
        <taxon>Pezizomycotina</taxon>
        <taxon>Sordariomycetes</taxon>
        <taxon>Hypocreomycetidae</taxon>
        <taxon>Hypocreales</taxon>
        <taxon>Nectriaceae</taxon>
        <taxon>Fusarium</taxon>
        <taxon>Fusarium oxysporum species complex</taxon>
    </lineage>
</organism>
<proteinExistence type="predicted"/>
<evidence type="ECO:0000313" key="1">
    <source>
        <dbReference type="EMBL" id="KAG7413666.1"/>
    </source>
</evidence>
<gene>
    <name evidence="1" type="ORF">Forpe1208_v007131</name>
</gene>
<evidence type="ECO:0000313" key="2">
    <source>
        <dbReference type="Proteomes" id="UP000694050"/>
    </source>
</evidence>
<comment type="caution">
    <text evidence="1">The sequence shown here is derived from an EMBL/GenBank/DDBJ whole genome shotgun (WGS) entry which is preliminary data.</text>
</comment>
<dbReference type="EMBL" id="JAELUQ010000005">
    <property type="protein sequence ID" value="KAG7413666.1"/>
    <property type="molecule type" value="Genomic_DNA"/>
</dbReference>
<dbReference type="Proteomes" id="UP000694050">
    <property type="component" value="Unassembled WGS sequence"/>
</dbReference>
<name>A0A8J5NW15_FUSOX</name>
<sequence length="165" mass="18600">MLVENGANLFSAEENDFTVLNLVARRGNWDLIWQMVDFAAACYPNLVPELLMRLLFDLDLIDYSRFYAEHDPGGRKGCVNFWSRVTSNLGSPNFSFHDGTTLMHTTRDSRSARALIEMGFTKFEEGTGALLVHLASLHDLSLFQFAVAHGGDGHIHNSWGWHILD</sequence>
<protein>
    <submittedName>
        <fullName evidence="1">Uncharacterized protein</fullName>
    </submittedName>
</protein>
<accession>A0A8J5NW15</accession>
<dbReference type="AlphaFoldDB" id="A0A8J5NW15"/>
<reference evidence="1" key="1">
    <citation type="submission" date="2021-04" db="EMBL/GenBank/DDBJ databases">
        <title>First draft genome resource for Brassicaceae pathogens Fusarium oxysporum f. sp. raphani and Fusarium oxysporum f. sp. rapae.</title>
        <authorList>
            <person name="Asai S."/>
        </authorList>
    </citation>
    <scope>NUCLEOTIDE SEQUENCE</scope>
    <source>
        <strain evidence="1">Tf1208</strain>
    </source>
</reference>